<keyword evidence="4 5" id="KW-0472">Membrane</keyword>
<dbReference type="Gene3D" id="1.20.1250.20">
    <property type="entry name" value="MFS general substrate transporter like domains"/>
    <property type="match status" value="1"/>
</dbReference>
<dbReference type="AlphaFoldDB" id="A0A9P9AE44"/>
<feature type="transmembrane region" description="Helical" evidence="5">
    <location>
        <begin position="300"/>
        <end position="323"/>
    </location>
</feature>
<feature type="transmembrane region" description="Helical" evidence="5">
    <location>
        <begin position="111"/>
        <end position="130"/>
    </location>
</feature>
<feature type="transmembrane region" description="Helical" evidence="5">
    <location>
        <begin position="178"/>
        <end position="199"/>
    </location>
</feature>
<feature type="transmembrane region" description="Helical" evidence="5">
    <location>
        <begin position="329"/>
        <end position="351"/>
    </location>
</feature>
<dbReference type="GO" id="GO:0022857">
    <property type="term" value="F:transmembrane transporter activity"/>
    <property type="evidence" value="ECO:0007669"/>
    <property type="project" value="TreeGrafter"/>
</dbReference>
<feature type="transmembrane region" description="Helical" evidence="5">
    <location>
        <begin position="211"/>
        <end position="230"/>
    </location>
</feature>
<feature type="transmembrane region" description="Helical" evidence="5">
    <location>
        <begin position="136"/>
        <end position="157"/>
    </location>
</feature>
<sequence length="468" mass="50399">MSAQEEVKDLDANARGITCASKHCEEVETTAVAPEKQTDHYMTTGLVFLSLCLVMFSQVAMIVGAGAYARNIAAAVGGSDKTTWMAQAIAILTSILGPPISQAADYWGRKWFLVTSTTCGVIGCLMISRATSMGMAIAGSVFCGFAYGSQALLVAVASEILPRRYALLRNLREKLRKLDWIAYALLMSGIILFSMALTWAENPFPWKDPHVSALFTISCVLLIGLGYHQTMLKKDGMIHHGLFSFSITFFAAIVASFGIAAYSSVTKKIRAPLALSFLLYIIFGTLMATSKVSSKIAVPWGYPIILGTGFALTLTYVVTAAQLSAPPELIGLTISLRSLGGCVAIAIYVAIFNSAIKKYLVPDVASAVLPLGLSPEDLPQLIKGLTTHDEDLLAAIPGISQQILEVAVHALQGAYLKSFRPVWIALAVIAFLAFVPSCFTINPKKEFSSQTDAPLEWEKNDETVVHIE</sequence>
<feature type="transmembrane region" description="Helical" evidence="5">
    <location>
        <begin position="422"/>
        <end position="442"/>
    </location>
</feature>
<dbReference type="InterPro" id="IPR036259">
    <property type="entry name" value="MFS_trans_sf"/>
</dbReference>
<dbReference type="GO" id="GO:0005886">
    <property type="term" value="C:plasma membrane"/>
    <property type="evidence" value="ECO:0007669"/>
    <property type="project" value="TreeGrafter"/>
</dbReference>
<dbReference type="EMBL" id="JAGPYM010000084">
    <property type="protein sequence ID" value="KAH6868922.1"/>
    <property type="molecule type" value="Genomic_DNA"/>
</dbReference>
<dbReference type="PANTHER" id="PTHR23501:SF195">
    <property type="entry name" value="PEP5"/>
    <property type="match status" value="1"/>
</dbReference>
<dbReference type="OrthoDB" id="2587356at2759"/>
<reference evidence="6 7" key="1">
    <citation type="journal article" date="2021" name="Nat. Commun.">
        <title>Genetic determinants of endophytism in the Arabidopsis root mycobiome.</title>
        <authorList>
            <person name="Mesny F."/>
            <person name="Miyauchi S."/>
            <person name="Thiergart T."/>
            <person name="Pickel B."/>
            <person name="Atanasova L."/>
            <person name="Karlsson M."/>
            <person name="Huettel B."/>
            <person name="Barry K.W."/>
            <person name="Haridas S."/>
            <person name="Chen C."/>
            <person name="Bauer D."/>
            <person name="Andreopoulos W."/>
            <person name="Pangilinan J."/>
            <person name="LaButti K."/>
            <person name="Riley R."/>
            <person name="Lipzen A."/>
            <person name="Clum A."/>
            <person name="Drula E."/>
            <person name="Henrissat B."/>
            <person name="Kohler A."/>
            <person name="Grigoriev I.V."/>
            <person name="Martin F.M."/>
            <person name="Hacquard S."/>
        </authorList>
    </citation>
    <scope>NUCLEOTIDE SEQUENCE [LARGE SCALE GENOMIC DNA]</scope>
    <source>
        <strain evidence="6 7">MPI-CAGE-CH-0241</strain>
    </source>
</reference>
<evidence type="ECO:0000313" key="7">
    <source>
        <dbReference type="Proteomes" id="UP000777438"/>
    </source>
</evidence>
<comment type="caution">
    <text evidence="6">The sequence shown here is derived from an EMBL/GenBank/DDBJ whole genome shotgun (WGS) entry which is preliminary data.</text>
</comment>
<organism evidence="6 7">
    <name type="scientific">Thelonectria olida</name>
    <dbReference type="NCBI Taxonomy" id="1576542"/>
    <lineage>
        <taxon>Eukaryota</taxon>
        <taxon>Fungi</taxon>
        <taxon>Dikarya</taxon>
        <taxon>Ascomycota</taxon>
        <taxon>Pezizomycotina</taxon>
        <taxon>Sordariomycetes</taxon>
        <taxon>Hypocreomycetidae</taxon>
        <taxon>Hypocreales</taxon>
        <taxon>Nectriaceae</taxon>
        <taxon>Thelonectria</taxon>
    </lineage>
</organism>
<proteinExistence type="predicted"/>
<feature type="transmembrane region" description="Helical" evidence="5">
    <location>
        <begin position="242"/>
        <end position="263"/>
    </location>
</feature>
<comment type="subcellular location">
    <subcellularLocation>
        <location evidence="1">Membrane</location>
        <topology evidence="1">Multi-pass membrane protein</topology>
    </subcellularLocation>
</comment>
<keyword evidence="3 5" id="KW-1133">Transmembrane helix</keyword>
<evidence type="ECO:0000256" key="4">
    <source>
        <dbReference type="ARBA" id="ARBA00023136"/>
    </source>
</evidence>
<dbReference type="PANTHER" id="PTHR23501">
    <property type="entry name" value="MAJOR FACILITATOR SUPERFAMILY"/>
    <property type="match status" value="1"/>
</dbReference>
<keyword evidence="2 5" id="KW-0812">Transmembrane</keyword>
<feature type="transmembrane region" description="Helical" evidence="5">
    <location>
        <begin position="84"/>
        <end position="104"/>
    </location>
</feature>
<protein>
    <submittedName>
        <fullName evidence="6">Major facilitator superfamily domain-containing protein</fullName>
    </submittedName>
</protein>
<keyword evidence="7" id="KW-1185">Reference proteome</keyword>
<evidence type="ECO:0000256" key="5">
    <source>
        <dbReference type="SAM" id="Phobius"/>
    </source>
</evidence>
<evidence type="ECO:0000256" key="3">
    <source>
        <dbReference type="ARBA" id="ARBA00022989"/>
    </source>
</evidence>
<evidence type="ECO:0000256" key="2">
    <source>
        <dbReference type="ARBA" id="ARBA00022692"/>
    </source>
</evidence>
<evidence type="ECO:0000313" key="6">
    <source>
        <dbReference type="EMBL" id="KAH6868922.1"/>
    </source>
</evidence>
<dbReference type="Proteomes" id="UP000777438">
    <property type="component" value="Unassembled WGS sequence"/>
</dbReference>
<feature type="transmembrane region" description="Helical" evidence="5">
    <location>
        <begin position="269"/>
        <end position="288"/>
    </location>
</feature>
<accession>A0A9P9AE44</accession>
<evidence type="ECO:0000256" key="1">
    <source>
        <dbReference type="ARBA" id="ARBA00004141"/>
    </source>
</evidence>
<name>A0A9P9AE44_9HYPO</name>
<dbReference type="SUPFAM" id="SSF103473">
    <property type="entry name" value="MFS general substrate transporter"/>
    <property type="match status" value="1"/>
</dbReference>
<gene>
    <name evidence="6" type="ORF">B0T10DRAFT_596038</name>
</gene>
<feature type="transmembrane region" description="Helical" evidence="5">
    <location>
        <begin position="46"/>
        <end position="69"/>
    </location>
</feature>